<proteinExistence type="predicted"/>
<reference evidence="2 3" key="1">
    <citation type="submission" date="2016-11" db="EMBL/GenBank/DDBJ databases">
        <authorList>
            <person name="Jaros S."/>
            <person name="Januszkiewicz K."/>
            <person name="Wedrychowicz H."/>
        </authorList>
    </citation>
    <scope>NUCLEOTIDE SEQUENCE [LARGE SCALE GENOMIC DNA]</scope>
    <source>
        <strain evidence="2 3">DSM 24787</strain>
    </source>
</reference>
<evidence type="ECO:0000313" key="2">
    <source>
        <dbReference type="EMBL" id="SIO49532.1"/>
    </source>
</evidence>
<protein>
    <submittedName>
        <fullName evidence="2">Lipocalin-like domain-containing protein</fullName>
    </submittedName>
</protein>
<name>A0A1N6JYW9_9BACT</name>
<dbReference type="Proteomes" id="UP000185003">
    <property type="component" value="Unassembled WGS sequence"/>
</dbReference>
<feature type="signal peptide" evidence="1">
    <location>
        <begin position="1"/>
        <end position="23"/>
    </location>
</feature>
<evidence type="ECO:0000313" key="3">
    <source>
        <dbReference type="Proteomes" id="UP000185003"/>
    </source>
</evidence>
<dbReference type="PROSITE" id="PS51257">
    <property type="entry name" value="PROKAR_LIPOPROTEIN"/>
    <property type="match status" value="1"/>
</dbReference>
<accession>A0A1N6JYW9</accession>
<dbReference type="RefSeq" id="WP_074242035.1">
    <property type="nucleotide sequence ID" value="NZ_FSRA01000002.1"/>
</dbReference>
<dbReference type="OrthoDB" id="1121756at2"/>
<dbReference type="STRING" id="536979.SAMN04488055_4732"/>
<gene>
    <name evidence="2" type="ORF">SAMN04488055_4732</name>
</gene>
<dbReference type="AlphaFoldDB" id="A0A1N6JYW9"/>
<evidence type="ECO:0000256" key="1">
    <source>
        <dbReference type="SAM" id="SignalP"/>
    </source>
</evidence>
<keyword evidence="1" id="KW-0732">Signal</keyword>
<feature type="chain" id="PRO_5012455693" evidence="1">
    <location>
        <begin position="24"/>
        <end position="166"/>
    </location>
</feature>
<sequence>MTKQLIRFFTVFGAASLLLSACATQQGTPTAASMGKDAKGKWTLNNVSYDGLPSTAKVTTVFSNIPPKCLEGSDWNLPSNKYGSYSTTSSADGCTPVSQNIVWSTLNQGGVVMIQFKELLEGVKAKNISDGYRVELTSVNNTSMVWRAPVTYEGKTAYIVYSFTRK</sequence>
<organism evidence="2 3">
    <name type="scientific">Chitinophaga niabensis</name>
    <dbReference type="NCBI Taxonomy" id="536979"/>
    <lineage>
        <taxon>Bacteria</taxon>
        <taxon>Pseudomonadati</taxon>
        <taxon>Bacteroidota</taxon>
        <taxon>Chitinophagia</taxon>
        <taxon>Chitinophagales</taxon>
        <taxon>Chitinophagaceae</taxon>
        <taxon>Chitinophaga</taxon>
    </lineage>
</organism>
<keyword evidence="3" id="KW-1185">Reference proteome</keyword>
<dbReference type="EMBL" id="FSRA01000002">
    <property type="protein sequence ID" value="SIO49532.1"/>
    <property type="molecule type" value="Genomic_DNA"/>
</dbReference>